<evidence type="ECO:0000256" key="1">
    <source>
        <dbReference type="SAM" id="MobiDB-lite"/>
    </source>
</evidence>
<evidence type="ECO:0000313" key="3">
    <source>
        <dbReference type="Proteomes" id="UP000887159"/>
    </source>
</evidence>
<dbReference type="InterPro" id="IPR021109">
    <property type="entry name" value="Peptidase_aspartic_dom_sf"/>
</dbReference>
<feature type="region of interest" description="Disordered" evidence="1">
    <location>
        <begin position="396"/>
        <end position="441"/>
    </location>
</feature>
<keyword evidence="3" id="KW-1185">Reference proteome</keyword>
<feature type="compositionally biased region" description="Low complexity" evidence="1">
    <location>
        <begin position="401"/>
        <end position="411"/>
    </location>
</feature>
<evidence type="ECO:0000313" key="2">
    <source>
        <dbReference type="EMBL" id="GFY22505.1"/>
    </source>
</evidence>
<dbReference type="AlphaFoldDB" id="A0A8X6VU72"/>
<reference evidence="2" key="1">
    <citation type="submission" date="2020-08" db="EMBL/GenBank/DDBJ databases">
        <title>Multicomponent nature underlies the extraordinary mechanical properties of spider dragline silk.</title>
        <authorList>
            <person name="Kono N."/>
            <person name="Nakamura H."/>
            <person name="Mori M."/>
            <person name="Yoshida Y."/>
            <person name="Ohtoshi R."/>
            <person name="Malay A.D."/>
            <person name="Moran D.A.P."/>
            <person name="Tomita M."/>
            <person name="Numata K."/>
            <person name="Arakawa K."/>
        </authorList>
    </citation>
    <scope>NUCLEOTIDE SEQUENCE</scope>
</reference>
<comment type="caution">
    <text evidence="2">The sequence shown here is derived from an EMBL/GenBank/DDBJ whole genome shotgun (WGS) entry which is preliminary data.</text>
</comment>
<feature type="compositionally biased region" description="Basic and acidic residues" evidence="1">
    <location>
        <begin position="543"/>
        <end position="568"/>
    </location>
</feature>
<feature type="region of interest" description="Disordered" evidence="1">
    <location>
        <begin position="509"/>
        <end position="584"/>
    </location>
</feature>
<accession>A0A8X6VU72</accession>
<protein>
    <submittedName>
        <fullName evidence="2">Uncharacterized protein</fullName>
    </submittedName>
</protein>
<dbReference type="Proteomes" id="UP000887159">
    <property type="component" value="Unassembled WGS sequence"/>
</dbReference>
<feature type="compositionally biased region" description="Basic and acidic residues" evidence="1">
    <location>
        <begin position="1"/>
        <end position="26"/>
    </location>
</feature>
<dbReference type="CDD" id="cd00303">
    <property type="entry name" value="retropepsin_like"/>
    <property type="match status" value="1"/>
</dbReference>
<feature type="region of interest" description="Disordered" evidence="1">
    <location>
        <begin position="1"/>
        <end position="81"/>
    </location>
</feature>
<gene>
    <name evidence="2" type="primary">NCL1_51933</name>
    <name evidence="2" type="ORF">TNCV_2177661</name>
</gene>
<dbReference type="SUPFAM" id="SSF50630">
    <property type="entry name" value="Acid proteases"/>
    <property type="match status" value="1"/>
</dbReference>
<feature type="compositionally biased region" description="Polar residues" evidence="1">
    <location>
        <begin position="419"/>
        <end position="431"/>
    </location>
</feature>
<organism evidence="2 3">
    <name type="scientific">Trichonephila clavipes</name>
    <name type="common">Golden silk orbweaver</name>
    <name type="synonym">Nephila clavipes</name>
    <dbReference type="NCBI Taxonomy" id="2585209"/>
    <lineage>
        <taxon>Eukaryota</taxon>
        <taxon>Metazoa</taxon>
        <taxon>Ecdysozoa</taxon>
        <taxon>Arthropoda</taxon>
        <taxon>Chelicerata</taxon>
        <taxon>Arachnida</taxon>
        <taxon>Araneae</taxon>
        <taxon>Araneomorphae</taxon>
        <taxon>Entelegynae</taxon>
        <taxon>Araneoidea</taxon>
        <taxon>Nephilidae</taxon>
        <taxon>Trichonephila</taxon>
    </lineage>
</organism>
<proteinExistence type="predicted"/>
<sequence length="742" mass="85807">MQENWRDTRVKNRYHETSRQQKESKRFGGQGVGDNRRFDGRRQSGQSDHRFNNHGGRQGGSRNGAFRGQNGQGRISSSRMTPVDLPYVPSLLNEMFITALWDTGPEKQYISEVVHRRYFLYQPHQRTKNRVVTAQGAPCFHSGRVELQIRIQDFQKTWEFNILDNMQYQCILGIDFMKDSRLTLDFDKKSLVISDAQIKQLAIVEKPVEKDLSDTKLALRALALNSREQLIKEQWEVPELDHIYRYLENLEDGSVNATVCEGRIIITPFRKLVQVTDGAEYVGGNIEKLFDEVRQNMQRQHKTWEKYYNRKRRAVNIKVNDLVLVQTHIISAVGRKVVGKFMPKFEGPYRVLEVQNNNLNIWKRRRRVTVNVNQLRIYHPRNSETSSFDSINDTAYEGKESSNWSNRSNSENSRRSRKPSGNENKSCNSDKGNAILEDVRVNSNKAVESTGTSMRYDGKRQKICRKRSFRGSDYEQYRKRKAPVLLQGLKRGIPSSIYSRSHKLMRKDIKKHTSQEPEIFPGTSNQGQTRRSNPPKPKRSRKIRTEADKTRETRPSTNREHSADEGRPVRSRKKTTVRPCPYYLRRSFKEPEGLPEEQRSMGIDSLLQNSLRRRRLSMEAVDRDPAEIGAHKKIRVADPDHCIVDSETSVKQDSSDLQLESLIRLESEEVKGRASGDGLPKLEKVSNVLDDTRTDTPFSKFPHCPCSLDTFSVYEPLWTTYQRSFTSAFSIRLASYSAACCL</sequence>
<name>A0A8X6VU72_TRICX</name>
<dbReference type="EMBL" id="BMAU01021361">
    <property type="protein sequence ID" value="GFY22505.1"/>
    <property type="molecule type" value="Genomic_DNA"/>
</dbReference>
<dbReference type="Gene3D" id="2.40.70.10">
    <property type="entry name" value="Acid Proteases"/>
    <property type="match status" value="1"/>
</dbReference>
<feature type="compositionally biased region" description="Basic and acidic residues" evidence="1">
    <location>
        <begin position="34"/>
        <end position="51"/>
    </location>
</feature>